<dbReference type="Pfam" id="PF00076">
    <property type="entry name" value="RRM_1"/>
    <property type="match status" value="1"/>
</dbReference>
<dbReference type="Proteomes" id="UP001318040">
    <property type="component" value="Chromosome 2"/>
</dbReference>
<evidence type="ECO:0000259" key="2">
    <source>
        <dbReference type="PROSITE" id="PS50102"/>
    </source>
</evidence>
<dbReference type="InterPro" id="IPR000504">
    <property type="entry name" value="RRM_dom"/>
</dbReference>
<gene>
    <name evidence="4" type="primary">RDM1</name>
</gene>
<dbReference type="PANTHER" id="PTHR31164">
    <property type="entry name" value="RAD52 MOTIF-CONTAINING PROTEIN 1"/>
    <property type="match status" value="1"/>
</dbReference>
<dbReference type="SUPFAM" id="SSF54768">
    <property type="entry name" value="dsRNA-binding domain-like"/>
    <property type="match status" value="1"/>
</dbReference>
<dbReference type="Gene3D" id="3.30.70.330">
    <property type="match status" value="1"/>
</dbReference>
<dbReference type="InterPro" id="IPR040224">
    <property type="entry name" value="RDM1"/>
</dbReference>
<dbReference type="PANTHER" id="PTHR31164:SF1">
    <property type="entry name" value="RAD52 MOTIF-CONTAINING PROTEIN 1"/>
    <property type="match status" value="1"/>
</dbReference>
<dbReference type="InterPro" id="IPR035979">
    <property type="entry name" value="RBD_domain_sf"/>
</dbReference>
<dbReference type="SMART" id="SM00360">
    <property type="entry name" value="RRM"/>
    <property type="match status" value="1"/>
</dbReference>
<dbReference type="Gene3D" id="3.30.390.80">
    <property type="entry name" value="DNA repair protein Rad52/59/22"/>
    <property type="match status" value="1"/>
</dbReference>
<dbReference type="RefSeq" id="XP_032821492.1">
    <property type="nucleotide sequence ID" value="XM_032965601.1"/>
</dbReference>
<dbReference type="GO" id="GO:0006310">
    <property type="term" value="P:DNA recombination"/>
    <property type="evidence" value="ECO:0007669"/>
    <property type="project" value="UniProtKB-ARBA"/>
</dbReference>
<evidence type="ECO:0000256" key="1">
    <source>
        <dbReference type="PROSITE-ProRule" id="PRU00176"/>
    </source>
</evidence>
<reference evidence="4" key="1">
    <citation type="submission" date="2025-08" db="UniProtKB">
        <authorList>
            <consortium name="RefSeq"/>
        </authorList>
    </citation>
    <scope>IDENTIFICATION</scope>
    <source>
        <tissue evidence="4">Sperm</tissue>
    </source>
</reference>
<organism evidence="3 4">
    <name type="scientific">Petromyzon marinus</name>
    <name type="common">Sea lamprey</name>
    <dbReference type="NCBI Taxonomy" id="7757"/>
    <lineage>
        <taxon>Eukaryota</taxon>
        <taxon>Metazoa</taxon>
        <taxon>Chordata</taxon>
        <taxon>Craniata</taxon>
        <taxon>Vertebrata</taxon>
        <taxon>Cyclostomata</taxon>
        <taxon>Hyperoartia</taxon>
        <taxon>Petromyzontiformes</taxon>
        <taxon>Petromyzontidae</taxon>
        <taxon>Petromyzon</taxon>
    </lineage>
</organism>
<protein>
    <submittedName>
        <fullName evidence="4">RAD52 motif-containing protein 1</fullName>
    </submittedName>
</protein>
<keyword evidence="1" id="KW-0694">RNA-binding</keyword>
<dbReference type="CTD" id="201299"/>
<dbReference type="InterPro" id="IPR012677">
    <property type="entry name" value="Nucleotide-bd_a/b_plait_sf"/>
</dbReference>
<evidence type="ECO:0000313" key="4">
    <source>
        <dbReference type="RefSeq" id="XP_032821492.1"/>
    </source>
</evidence>
<dbReference type="KEGG" id="pmrn:116948674"/>
<dbReference type="CDD" id="cd00590">
    <property type="entry name" value="RRM_SF"/>
    <property type="match status" value="1"/>
</dbReference>
<accession>A0AAJ7TRU2</accession>
<keyword evidence="3" id="KW-1185">Reference proteome</keyword>
<dbReference type="GeneID" id="116948674"/>
<dbReference type="PROSITE" id="PS50102">
    <property type="entry name" value="RRM"/>
    <property type="match status" value="1"/>
</dbReference>
<dbReference type="AlphaFoldDB" id="A0AAJ7TRU2"/>
<dbReference type="GO" id="GO:0005730">
    <property type="term" value="C:nucleolus"/>
    <property type="evidence" value="ECO:0007669"/>
    <property type="project" value="TreeGrafter"/>
</dbReference>
<proteinExistence type="predicted"/>
<dbReference type="GO" id="GO:0006302">
    <property type="term" value="P:double-strand break repair"/>
    <property type="evidence" value="ECO:0007669"/>
    <property type="project" value="UniProtKB-ARBA"/>
</dbReference>
<dbReference type="GO" id="GO:0003723">
    <property type="term" value="F:RNA binding"/>
    <property type="evidence" value="ECO:0007669"/>
    <property type="project" value="UniProtKB-UniRule"/>
</dbReference>
<dbReference type="InterPro" id="IPR042525">
    <property type="entry name" value="Rad52_Rad59_Rad22_sf"/>
</dbReference>
<dbReference type="SUPFAM" id="SSF54928">
    <property type="entry name" value="RNA-binding domain, RBD"/>
    <property type="match status" value="1"/>
</dbReference>
<name>A0AAJ7TRU2_PETMA</name>
<dbReference type="Pfam" id="PF25517">
    <property type="entry name" value="DSRM_RDM1"/>
    <property type="match status" value="1"/>
</dbReference>
<sequence>MEESRLELLRFAVPAERSKSVRVRGVPRAAGEPPVTTELHDLFSMVGPIFSLRLTDSGERDGCQQAFVRFYSFRDAARAARVLHRRPFAGSILRVQQCVDHARDVLRELPLSRQYCCNLANYYFGFNGWSNRILGNSVSRGTAGNTVVKGDATEPVLTVRAVCAVEVLVPAFEIAARGFGEDEEKVQNQAMERTKLAKIMKMAMDKALSNAFSKIIILLPETGPIAALLDPRIDDCDDLAADQELELL</sequence>
<dbReference type="InterPro" id="IPR057652">
    <property type="entry name" value="DSRM_RDM1"/>
</dbReference>
<feature type="domain" description="RRM" evidence="2">
    <location>
        <begin position="19"/>
        <end position="100"/>
    </location>
</feature>
<evidence type="ECO:0000313" key="3">
    <source>
        <dbReference type="Proteomes" id="UP001318040"/>
    </source>
</evidence>